<dbReference type="AlphaFoldDB" id="A0A9D2KP96"/>
<evidence type="ECO:0000256" key="1">
    <source>
        <dbReference type="SAM" id="Phobius"/>
    </source>
</evidence>
<feature type="transmembrane region" description="Helical" evidence="1">
    <location>
        <begin position="83"/>
        <end position="101"/>
    </location>
</feature>
<dbReference type="Proteomes" id="UP000823900">
    <property type="component" value="Unassembled WGS sequence"/>
</dbReference>
<evidence type="ECO:0000313" key="2">
    <source>
        <dbReference type="EMBL" id="HJA71964.1"/>
    </source>
</evidence>
<name>A0A9D2KP96_9FIRM</name>
<dbReference type="EMBL" id="DWZA01000091">
    <property type="protein sequence ID" value="HJA71964.1"/>
    <property type="molecule type" value="Genomic_DNA"/>
</dbReference>
<sequence>MLNEDKIQLMTGIAMFEKKEGKDMVPAESMFRSDYVGSQMLKSFFRFTCSFLIGAMVWALYSVDQLLSTITVEHLVHMGVRAAVFYGVGLFLYLWITYSIYSKKYDCSKKTVRVYMAKLKRLHKRYEFRTRTRALTGKGGRTQ</sequence>
<reference evidence="2" key="1">
    <citation type="journal article" date="2021" name="PeerJ">
        <title>Extensive microbial diversity within the chicken gut microbiome revealed by metagenomics and culture.</title>
        <authorList>
            <person name="Gilroy R."/>
            <person name="Ravi A."/>
            <person name="Getino M."/>
            <person name="Pursley I."/>
            <person name="Horton D.L."/>
            <person name="Alikhan N.F."/>
            <person name="Baker D."/>
            <person name="Gharbi K."/>
            <person name="Hall N."/>
            <person name="Watson M."/>
            <person name="Adriaenssens E.M."/>
            <person name="Foster-Nyarko E."/>
            <person name="Jarju S."/>
            <person name="Secka A."/>
            <person name="Antonio M."/>
            <person name="Oren A."/>
            <person name="Chaudhuri R.R."/>
            <person name="La Ragione R."/>
            <person name="Hildebrand F."/>
            <person name="Pallen M.J."/>
        </authorList>
    </citation>
    <scope>NUCLEOTIDE SEQUENCE</scope>
    <source>
        <strain evidence="2">CHK178-16964</strain>
    </source>
</reference>
<proteinExistence type="predicted"/>
<protein>
    <submittedName>
        <fullName evidence="2">Uncharacterized protein</fullName>
    </submittedName>
</protein>
<evidence type="ECO:0000313" key="3">
    <source>
        <dbReference type="Proteomes" id="UP000823900"/>
    </source>
</evidence>
<feature type="transmembrane region" description="Helical" evidence="1">
    <location>
        <begin position="44"/>
        <end position="63"/>
    </location>
</feature>
<keyword evidence="1" id="KW-0812">Transmembrane</keyword>
<organism evidence="2 3">
    <name type="scientific">Candidatus Lachnoclostridium stercoravium</name>
    <dbReference type="NCBI Taxonomy" id="2838633"/>
    <lineage>
        <taxon>Bacteria</taxon>
        <taxon>Bacillati</taxon>
        <taxon>Bacillota</taxon>
        <taxon>Clostridia</taxon>
        <taxon>Lachnospirales</taxon>
        <taxon>Lachnospiraceae</taxon>
    </lineage>
</organism>
<comment type="caution">
    <text evidence="2">The sequence shown here is derived from an EMBL/GenBank/DDBJ whole genome shotgun (WGS) entry which is preliminary data.</text>
</comment>
<accession>A0A9D2KP96</accession>
<keyword evidence="1" id="KW-1133">Transmembrane helix</keyword>
<gene>
    <name evidence="2" type="ORF">IAA07_10405</name>
</gene>
<keyword evidence="1" id="KW-0472">Membrane</keyword>
<reference evidence="2" key="2">
    <citation type="submission" date="2021-04" db="EMBL/GenBank/DDBJ databases">
        <authorList>
            <person name="Gilroy R."/>
        </authorList>
    </citation>
    <scope>NUCLEOTIDE SEQUENCE</scope>
    <source>
        <strain evidence="2">CHK178-16964</strain>
    </source>
</reference>